<proteinExistence type="predicted"/>
<organism evidence="1 2">
    <name type="scientific">Chryseolinea soli</name>
    <dbReference type="NCBI Taxonomy" id="2321403"/>
    <lineage>
        <taxon>Bacteria</taxon>
        <taxon>Pseudomonadati</taxon>
        <taxon>Bacteroidota</taxon>
        <taxon>Cytophagia</taxon>
        <taxon>Cytophagales</taxon>
        <taxon>Fulvivirgaceae</taxon>
        <taxon>Chryseolinea</taxon>
    </lineage>
</organism>
<dbReference type="Proteomes" id="UP000266183">
    <property type="component" value="Chromosome"/>
</dbReference>
<dbReference type="AlphaFoldDB" id="A0A385SUW1"/>
<reference evidence="2" key="1">
    <citation type="submission" date="2018-09" db="EMBL/GenBank/DDBJ databases">
        <title>Chryseolinea sp. KIS68-18 isolated from soil.</title>
        <authorList>
            <person name="Weon H.-Y."/>
            <person name="Kwon S.-W."/>
            <person name="Lee S.A."/>
        </authorList>
    </citation>
    <scope>NUCLEOTIDE SEQUENCE [LARGE SCALE GENOMIC DNA]</scope>
    <source>
        <strain evidence="2">KIS68-18</strain>
    </source>
</reference>
<sequence length="90" mass="10314">MFTLISTLQGEINHALYYGRDKEVYRCNHVNIFDIPGYSFMENILFPRKGKFIRLNSSGGRLHTPVASEMDCIDINFLPVITSLTRACKN</sequence>
<dbReference type="KEGG" id="chk:D4L85_30790"/>
<protein>
    <submittedName>
        <fullName evidence="1">Uncharacterized protein</fullName>
    </submittedName>
</protein>
<gene>
    <name evidence="1" type="ORF">D4L85_30790</name>
</gene>
<accession>A0A385SUW1</accession>
<keyword evidence="2" id="KW-1185">Reference proteome</keyword>
<evidence type="ECO:0000313" key="2">
    <source>
        <dbReference type="Proteomes" id="UP000266183"/>
    </source>
</evidence>
<name>A0A385SUW1_9BACT</name>
<evidence type="ECO:0000313" key="1">
    <source>
        <dbReference type="EMBL" id="AYB34704.1"/>
    </source>
</evidence>
<dbReference type="EMBL" id="CP032382">
    <property type="protein sequence ID" value="AYB34704.1"/>
    <property type="molecule type" value="Genomic_DNA"/>
</dbReference>